<evidence type="ECO:0000313" key="2">
    <source>
        <dbReference type="EMBL" id="MBA0832940.1"/>
    </source>
</evidence>
<proteinExistence type="predicted"/>
<dbReference type="Proteomes" id="UP000593575">
    <property type="component" value="Unassembled WGS sequence"/>
</dbReference>
<name>A0A7J9JEW4_9ROSI</name>
<dbReference type="AlphaFoldDB" id="A0A7J9JEW4"/>
<gene>
    <name evidence="2" type="ORF">Goarm_017289</name>
</gene>
<accession>A0A7J9JEW4</accession>
<feature type="signal peptide" evidence="1">
    <location>
        <begin position="1"/>
        <end position="29"/>
    </location>
</feature>
<sequence length="44" mass="4994">MPPRPPPFPSPRLLFTLPLLLPYPASILSLNTNRPNSYFKGMLK</sequence>
<protein>
    <submittedName>
        <fullName evidence="2">Uncharacterized protein</fullName>
    </submittedName>
</protein>
<reference evidence="2 3" key="1">
    <citation type="journal article" date="2019" name="Genome Biol. Evol.">
        <title>Insights into the evolution of the New World diploid cottons (Gossypium, subgenus Houzingenia) based on genome sequencing.</title>
        <authorList>
            <person name="Grover C.E."/>
            <person name="Arick M.A. 2nd"/>
            <person name="Thrash A."/>
            <person name="Conover J.L."/>
            <person name="Sanders W.S."/>
            <person name="Peterson D.G."/>
            <person name="Frelichowski J.E."/>
            <person name="Scheffler J.A."/>
            <person name="Scheffler B.E."/>
            <person name="Wendel J.F."/>
        </authorList>
    </citation>
    <scope>NUCLEOTIDE SEQUENCE [LARGE SCALE GENOMIC DNA]</scope>
    <source>
        <strain evidence="2">6</strain>
        <tissue evidence="2">Leaf</tissue>
    </source>
</reference>
<feature type="chain" id="PRO_5029687759" evidence="1">
    <location>
        <begin position="30"/>
        <end position="44"/>
    </location>
</feature>
<keyword evidence="1" id="KW-0732">Signal</keyword>
<keyword evidence="3" id="KW-1185">Reference proteome</keyword>
<evidence type="ECO:0000313" key="3">
    <source>
        <dbReference type="Proteomes" id="UP000593575"/>
    </source>
</evidence>
<comment type="caution">
    <text evidence="2">The sequence shown here is derived from an EMBL/GenBank/DDBJ whole genome shotgun (WGS) entry which is preliminary data.</text>
</comment>
<evidence type="ECO:0000256" key="1">
    <source>
        <dbReference type="SAM" id="SignalP"/>
    </source>
</evidence>
<dbReference type="EMBL" id="JABFAE010000007">
    <property type="protein sequence ID" value="MBA0832940.1"/>
    <property type="molecule type" value="Genomic_DNA"/>
</dbReference>
<organism evidence="2 3">
    <name type="scientific">Gossypium armourianum</name>
    <dbReference type="NCBI Taxonomy" id="34283"/>
    <lineage>
        <taxon>Eukaryota</taxon>
        <taxon>Viridiplantae</taxon>
        <taxon>Streptophyta</taxon>
        <taxon>Embryophyta</taxon>
        <taxon>Tracheophyta</taxon>
        <taxon>Spermatophyta</taxon>
        <taxon>Magnoliopsida</taxon>
        <taxon>eudicotyledons</taxon>
        <taxon>Gunneridae</taxon>
        <taxon>Pentapetalae</taxon>
        <taxon>rosids</taxon>
        <taxon>malvids</taxon>
        <taxon>Malvales</taxon>
        <taxon>Malvaceae</taxon>
        <taxon>Malvoideae</taxon>
        <taxon>Gossypium</taxon>
    </lineage>
</organism>